<dbReference type="Proteomes" id="UP001177021">
    <property type="component" value="Unassembled WGS sequence"/>
</dbReference>
<proteinExistence type="predicted"/>
<evidence type="ECO:0000313" key="2">
    <source>
        <dbReference type="Proteomes" id="UP001177021"/>
    </source>
</evidence>
<protein>
    <submittedName>
        <fullName evidence="1">Uncharacterized protein</fullName>
    </submittedName>
</protein>
<comment type="caution">
    <text evidence="1">The sequence shown here is derived from an EMBL/GenBank/DDBJ whole genome shotgun (WGS) entry which is preliminary data.</text>
</comment>
<gene>
    <name evidence="1" type="ORF">MILVUS5_LOCUS7620</name>
</gene>
<reference evidence="1" key="1">
    <citation type="submission" date="2023-10" db="EMBL/GenBank/DDBJ databases">
        <authorList>
            <person name="Rodriguez Cubillos JULIANA M."/>
            <person name="De Vega J."/>
        </authorList>
    </citation>
    <scope>NUCLEOTIDE SEQUENCE</scope>
</reference>
<name>A0ACB0IXB2_TRIPR</name>
<organism evidence="1 2">
    <name type="scientific">Trifolium pratense</name>
    <name type="common">Red clover</name>
    <dbReference type="NCBI Taxonomy" id="57577"/>
    <lineage>
        <taxon>Eukaryota</taxon>
        <taxon>Viridiplantae</taxon>
        <taxon>Streptophyta</taxon>
        <taxon>Embryophyta</taxon>
        <taxon>Tracheophyta</taxon>
        <taxon>Spermatophyta</taxon>
        <taxon>Magnoliopsida</taxon>
        <taxon>eudicotyledons</taxon>
        <taxon>Gunneridae</taxon>
        <taxon>Pentapetalae</taxon>
        <taxon>rosids</taxon>
        <taxon>fabids</taxon>
        <taxon>Fabales</taxon>
        <taxon>Fabaceae</taxon>
        <taxon>Papilionoideae</taxon>
        <taxon>50 kb inversion clade</taxon>
        <taxon>NPAAA clade</taxon>
        <taxon>Hologalegina</taxon>
        <taxon>IRL clade</taxon>
        <taxon>Trifolieae</taxon>
        <taxon>Trifolium</taxon>
    </lineage>
</organism>
<keyword evidence="2" id="KW-1185">Reference proteome</keyword>
<dbReference type="EMBL" id="CASHSV030000013">
    <property type="protein sequence ID" value="CAJ2637244.1"/>
    <property type="molecule type" value="Genomic_DNA"/>
</dbReference>
<sequence>MLLHNAQNRTLLHHSHNRMWISPVLLIFFDIGTFQDTFSWLVKPTWLVYLGTSCAEETVVIS</sequence>
<evidence type="ECO:0000313" key="1">
    <source>
        <dbReference type="EMBL" id="CAJ2637244.1"/>
    </source>
</evidence>
<accession>A0ACB0IXB2</accession>